<dbReference type="AlphaFoldDB" id="A0A645IN78"/>
<comment type="caution">
    <text evidence="1">The sequence shown here is derived from an EMBL/GenBank/DDBJ whole genome shotgun (WGS) entry which is preliminary data.</text>
</comment>
<organism evidence="1">
    <name type="scientific">bioreactor metagenome</name>
    <dbReference type="NCBI Taxonomy" id="1076179"/>
    <lineage>
        <taxon>unclassified sequences</taxon>
        <taxon>metagenomes</taxon>
        <taxon>ecological metagenomes</taxon>
    </lineage>
</organism>
<evidence type="ECO:0000313" key="1">
    <source>
        <dbReference type="EMBL" id="MPN48693.1"/>
    </source>
</evidence>
<accession>A0A645IN78</accession>
<dbReference type="EMBL" id="VSSQ01111243">
    <property type="protein sequence ID" value="MPN48693.1"/>
    <property type="molecule type" value="Genomic_DNA"/>
</dbReference>
<proteinExistence type="predicted"/>
<name>A0A645IN78_9ZZZZ</name>
<reference evidence="1" key="1">
    <citation type="submission" date="2019-08" db="EMBL/GenBank/DDBJ databases">
        <authorList>
            <person name="Kucharzyk K."/>
            <person name="Murdoch R.W."/>
            <person name="Higgins S."/>
            <person name="Loffler F."/>
        </authorList>
    </citation>
    <scope>NUCLEOTIDE SEQUENCE</scope>
</reference>
<protein>
    <submittedName>
        <fullName evidence="1">Uncharacterized protein</fullName>
    </submittedName>
</protein>
<sequence>MQQRALARARGADDGQRLAPAHLQIHALQHAHVEPSFGKALGQALGVQHHARIDAILALSACWACASSYVIHSEGPPLG</sequence>
<gene>
    <name evidence="1" type="ORF">SDC9_196305</name>
</gene>